<dbReference type="InterPro" id="IPR006379">
    <property type="entry name" value="HAD-SF_hydro_IIB"/>
</dbReference>
<sequence length="273" mass="30790">MAVKMIAVDMDGTFLDDNKHYNQQRFARQYALLKEKGIRFVVASGNQYYQLQHYFPDIKDEIAFVAENGAWVSDCNEELFCGELAPERVEQILTILAKEPDISVVVCGRNSAYVHNSMPEHVVNKLSNHYRRLEKRDDLSSIDDTIFKFSLNLEHEGVEALMARLHHELSAIENIMHPVSSGFGFIDLIIPGCHKAHGIAMLQQKWGIDDCEVLAIGDSANDIEMLRQACYSFAMDNAAPSVAAVARYRTQNNNEEGALNVIARLLARETPFN</sequence>
<dbReference type="SFLD" id="SFLDS00003">
    <property type="entry name" value="Haloacid_Dehalogenase"/>
    <property type="match status" value="1"/>
</dbReference>
<dbReference type="EMBL" id="JAFCXS010000019">
    <property type="protein sequence ID" value="MBM0749274.1"/>
    <property type="molecule type" value="Genomic_DNA"/>
</dbReference>
<dbReference type="InterPro" id="IPR000150">
    <property type="entry name" value="Cof"/>
</dbReference>
<dbReference type="SUPFAM" id="SSF56784">
    <property type="entry name" value="HAD-like"/>
    <property type="match status" value="1"/>
</dbReference>
<keyword evidence="4" id="KW-1185">Reference proteome</keyword>
<dbReference type="SFLD" id="SFLDG01144">
    <property type="entry name" value="C2.B.4:_PGP_Like"/>
    <property type="match status" value="1"/>
</dbReference>
<dbReference type="GO" id="GO:0016787">
    <property type="term" value="F:hydrolase activity"/>
    <property type="evidence" value="ECO:0007669"/>
    <property type="project" value="UniProtKB-KW"/>
</dbReference>
<dbReference type="Pfam" id="PF08282">
    <property type="entry name" value="Hydrolase_3"/>
    <property type="match status" value="1"/>
</dbReference>
<dbReference type="NCBIfam" id="TIGR00099">
    <property type="entry name" value="Cof-subfamily"/>
    <property type="match status" value="1"/>
</dbReference>
<protein>
    <submittedName>
        <fullName evidence="3">HAD family hydrolase</fullName>
    </submittedName>
</protein>
<dbReference type="Proteomes" id="UP000809137">
    <property type="component" value="Unassembled WGS sequence"/>
</dbReference>
<dbReference type="Gene3D" id="3.40.50.1000">
    <property type="entry name" value="HAD superfamily/HAD-like"/>
    <property type="match status" value="1"/>
</dbReference>
<gene>
    <name evidence="3" type="ORF">JJB79_17955</name>
</gene>
<organism evidence="3 4">
    <name type="scientific">Pantoea eucrina</name>
    <dbReference type="NCBI Taxonomy" id="472693"/>
    <lineage>
        <taxon>Bacteria</taxon>
        <taxon>Pseudomonadati</taxon>
        <taxon>Pseudomonadota</taxon>
        <taxon>Gammaproteobacteria</taxon>
        <taxon>Enterobacterales</taxon>
        <taxon>Erwiniaceae</taxon>
        <taxon>Pantoea</taxon>
    </lineage>
</organism>
<dbReference type="InterPro" id="IPR023214">
    <property type="entry name" value="HAD_sf"/>
</dbReference>
<comment type="caution">
    <text evidence="3">The sequence shown here is derived from an EMBL/GenBank/DDBJ whole genome shotgun (WGS) entry which is preliminary data.</text>
</comment>
<evidence type="ECO:0000313" key="3">
    <source>
        <dbReference type="EMBL" id="MBM0749274.1"/>
    </source>
</evidence>
<dbReference type="NCBIfam" id="TIGR01484">
    <property type="entry name" value="HAD-SF-IIB"/>
    <property type="match status" value="1"/>
</dbReference>
<dbReference type="PANTHER" id="PTHR10000:SF53">
    <property type="entry name" value="5-AMINO-6-(5-PHOSPHO-D-RIBITYLAMINO)URACIL PHOSPHATASE YBJI-RELATED"/>
    <property type="match status" value="1"/>
</dbReference>
<dbReference type="InterPro" id="IPR036412">
    <property type="entry name" value="HAD-like_sf"/>
</dbReference>
<evidence type="ECO:0000313" key="4">
    <source>
        <dbReference type="Proteomes" id="UP000809137"/>
    </source>
</evidence>
<dbReference type="PANTHER" id="PTHR10000">
    <property type="entry name" value="PHOSPHOSERINE PHOSPHATASE"/>
    <property type="match status" value="1"/>
</dbReference>
<name>A0ABS1Z9Z5_9GAMM</name>
<dbReference type="RefSeq" id="WP_040113762.1">
    <property type="nucleotide sequence ID" value="NZ_CP083450.1"/>
</dbReference>
<keyword evidence="1" id="KW-0479">Metal-binding</keyword>
<evidence type="ECO:0000256" key="2">
    <source>
        <dbReference type="ARBA" id="ARBA00022801"/>
    </source>
</evidence>
<dbReference type="CDD" id="cd07518">
    <property type="entry name" value="HAD_YbiV-Like"/>
    <property type="match status" value="1"/>
</dbReference>
<dbReference type="GeneID" id="84693332"/>
<reference evidence="3 4" key="1">
    <citation type="submission" date="2021-01" db="EMBL/GenBank/DDBJ databases">
        <title>Complete genome sequence of Pantoea eucrina OB49, a heavy metal tolerant bacterium with PGPR potential isolated from wheat in Algeria.</title>
        <authorList>
            <person name="Lekired A."/>
            <person name="Ouzari I.H."/>
        </authorList>
    </citation>
    <scope>NUCLEOTIDE SEQUENCE [LARGE SCALE GENOMIC DNA]</scope>
    <source>
        <strain evidence="3 4">OB49</strain>
    </source>
</reference>
<dbReference type="Gene3D" id="3.30.1240.10">
    <property type="match status" value="1"/>
</dbReference>
<accession>A0ABS1Z9Z5</accession>
<keyword evidence="2 3" id="KW-0378">Hydrolase</keyword>
<proteinExistence type="predicted"/>
<dbReference type="PROSITE" id="PS01229">
    <property type="entry name" value="COF_2"/>
    <property type="match status" value="1"/>
</dbReference>
<dbReference type="SFLD" id="SFLDG01140">
    <property type="entry name" value="C2.B:_Phosphomannomutase_and_P"/>
    <property type="match status" value="1"/>
</dbReference>
<evidence type="ECO:0000256" key="1">
    <source>
        <dbReference type="ARBA" id="ARBA00022723"/>
    </source>
</evidence>